<evidence type="ECO:0000256" key="3">
    <source>
        <dbReference type="ARBA" id="ARBA00023002"/>
    </source>
</evidence>
<protein>
    <submittedName>
        <fullName evidence="4">NADP-dependent succinic semialdehyde dehydrogenase</fullName>
    </submittedName>
</protein>
<dbReference type="PANTHER" id="PTHR43217:SF1">
    <property type="entry name" value="SUCCINATE SEMIALDEHYDE DEHYDROGENASE [NAD(P)+] SAD"/>
    <property type="match status" value="1"/>
</dbReference>
<name>A0A2Z4FFX7_9DELT</name>
<sequence length="454" mass="49411">MSIRSINPATAEAFAEYPLDDAASLERKLTRAARGFENWRWTSFAERSRLMNRVAELLRERSEEYAELMTDEMGKPIAQARSEVEKCAWTCAYFAEHASRFLQTEEMQSDGSRALIRFDPLGTIFAVMPWNFPFWQVIRFAAPHLMAGNVGLLSHSANAGGCATALHRLFKDAGFPTGVFQSLFIENETAEQVIADPRVKGVSLTGSVKAGRAVAALAGAHLKPCVLELGGSDPFIVLADCDLDAAIEQAVVGRMINNGQSCIAAKRFIVEDSVYDDFVTGFHQALAAQKMGDPNDEDTDLGPMARDDLRQALHDQVQKSIAQGARCVLGGELPETDGFYYPATLLVDCDATMECFAEETFGPVAAVARVADTSAAIELANNTPYGLGASIWTESSTHGLKLAEQIEAGHVSINGIVKSDPRLPFGGIKDSGYGRELSRFGILEFVNKKTVWVK</sequence>
<dbReference type="Gene3D" id="3.40.605.10">
    <property type="entry name" value="Aldehyde Dehydrogenase, Chain A, domain 1"/>
    <property type="match status" value="1"/>
</dbReference>
<dbReference type="KEGG" id="bsed:DN745_00060"/>
<evidence type="ECO:0000313" key="5">
    <source>
        <dbReference type="Proteomes" id="UP000249799"/>
    </source>
</evidence>
<organism evidence="4 5">
    <name type="scientific">Bradymonas sediminis</name>
    <dbReference type="NCBI Taxonomy" id="1548548"/>
    <lineage>
        <taxon>Bacteria</taxon>
        <taxon>Deltaproteobacteria</taxon>
        <taxon>Bradymonadales</taxon>
        <taxon>Bradymonadaceae</taxon>
        <taxon>Bradymonas</taxon>
    </lineage>
</organism>
<proteinExistence type="inferred from homology"/>
<dbReference type="CDD" id="cd07100">
    <property type="entry name" value="ALDH_SSADH1_GabD1"/>
    <property type="match status" value="1"/>
</dbReference>
<dbReference type="InterPro" id="IPR016162">
    <property type="entry name" value="Ald_DH_N"/>
</dbReference>
<evidence type="ECO:0000256" key="2">
    <source>
        <dbReference type="ARBA" id="ARBA00022857"/>
    </source>
</evidence>
<dbReference type="FunFam" id="3.40.605.10:FF:000012">
    <property type="entry name" value="NAD-dependent succinate-semialdehyde dehydrogenase"/>
    <property type="match status" value="1"/>
</dbReference>
<dbReference type="InterPro" id="IPR047110">
    <property type="entry name" value="GABD/Sad-like"/>
</dbReference>
<gene>
    <name evidence="4" type="ORF">DN745_00060</name>
</gene>
<comment type="similarity">
    <text evidence="1">Belongs to the aldehyde dehydrogenase family.</text>
</comment>
<dbReference type="InterPro" id="IPR016161">
    <property type="entry name" value="Ald_DH/histidinol_DH"/>
</dbReference>
<dbReference type="FunFam" id="3.40.309.10:FF:000010">
    <property type="entry name" value="Gamma-aminobutyraldehyde dehydrogenase"/>
    <property type="match status" value="1"/>
</dbReference>
<dbReference type="Proteomes" id="UP000249799">
    <property type="component" value="Chromosome"/>
</dbReference>
<dbReference type="GO" id="GO:0004030">
    <property type="term" value="F:aldehyde dehydrogenase [NAD(P)+] activity"/>
    <property type="evidence" value="ECO:0007669"/>
    <property type="project" value="InterPro"/>
</dbReference>
<dbReference type="GO" id="GO:0004777">
    <property type="term" value="F:succinate-semialdehyde dehydrogenase (NAD+) activity"/>
    <property type="evidence" value="ECO:0007669"/>
    <property type="project" value="TreeGrafter"/>
</dbReference>
<dbReference type="SUPFAM" id="SSF53720">
    <property type="entry name" value="ALDH-like"/>
    <property type="match status" value="1"/>
</dbReference>
<dbReference type="AlphaFoldDB" id="A0A2Z4FFX7"/>
<dbReference type="PANTHER" id="PTHR43217">
    <property type="entry name" value="SUCCINATE SEMIALDEHYDE DEHYDROGENASE [NAD(P)+] SAD"/>
    <property type="match status" value="1"/>
</dbReference>
<dbReference type="InterPro" id="IPR016163">
    <property type="entry name" value="Ald_DH_C"/>
</dbReference>
<dbReference type="Pfam" id="PF00171">
    <property type="entry name" value="Aldedh"/>
    <property type="match status" value="1"/>
</dbReference>
<accession>A0A2Z4FFX7</accession>
<dbReference type="Gene3D" id="3.40.309.10">
    <property type="entry name" value="Aldehyde Dehydrogenase, Chain A, domain 2"/>
    <property type="match status" value="1"/>
</dbReference>
<evidence type="ECO:0000256" key="1">
    <source>
        <dbReference type="ARBA" id="ARBA00009986"/>
    </source>
</evidence>
<keyword evidence="5" id="KW-1185">Reference proteome</keyword>
<dbReference type="RefSeq" id="WP_111331012.1">
    <property type="nucleotide sequence ID" value="NZ_CP030032.1"/>
</dbReference>
<dbReference type="EMBL" id="CP030032">
    <property type="protein sequence ID" value="AWV87811.1"/>
    <property type="molecule type" value="Genomic_DNA"/>
</dbReference>
<keyword evidence="3" id="KW-0560">Oxidoreductase</keyword>
<reference evidence="4 5" key="1">
    <citation type="submission" date="2018-06" db="EMBL/GenBank/DDBJ databases">
        <title>Lujinxingia sediminis gen. nov. sp. nov., a new facultative anaerobic member of the class Deltaproteobacteria, and proposal of Lujinxingaceae fam. nov.</title>
        <authorList>
            <person name="Guo L.-Y."/>
            <person name="Li C.-M."/>
            <person name="Wang S."/>
            <person name="Du Z.-J."/>
        </authorList>
    </citation>
    <scope>NUCLEOTIDE SEQUENCE [LARGE SCALE GENOMIC DNA]</scope>
    <source>
        <strain evidence="4 5">FA350</strain>
    </source>
</reference>
<dbReference type="InterPro" id="IPR015590">
    <property type="entry name" value="Aldehyde_DH_dom"/>
</dbReference>
<keyword evidence="2" id="KW-0521">NADP</keyword>
<dbReference type="OrthoDB" id="5288040at2"/>
<evidence type="ECO:0000313" key="4">
    <source>
        <dbReference type="EMBL" id="AWV87811.1"/>
    </source>
</evidence>
<dbReference type="InterPro" id="IPR044148">
    <property type="entry name" value="ALDH_GabD1-like"/>
</dbReference>